<reference evidence="9 10" key="1">
    <citation type="submission" date="2016-10" db="EMBL/GenBank/DDBJ databases">
        <authorList>
            <person name="de Groot N.N."/>
        </authorList>
    </citation>
    <scope>NUCLEOTIDE SEQUENCE [LARGE SCALE GENOMIC DNA]</scope>
    <source>
        <strain evidence="9 10">DSM 44908</strain>
    </source>
</reference>
<feature type="transmembrane region" description="Helical" evidence="7">
    <location>
        <begin position="337"/>
        <end position="356"/>
    </location>
</feature>
<dbReference type="InterPro" id="IPR036259">
    <property type="entry name" value="MFS_trans_sf"/>
</dbReference>
<dbReference type="SUPFAM" id="SSF103473">
    <property type="entry name" value="MFS general substrate transporter"/>
    <property type="match status" value="1"/>
</dbReference>
<feature type="domain" description="Major facilitator superfamily (MFS) profile" evidence="8">
    <location>
        <begin position="7"/>
        <end position="390"/>
    </location>
</feature>
<dbReference type="AlphaFoldDB" id="A0A1I0UDH5"/>
<sequence>MTTAGRAPQTLGLAAVLLTVMVGTTMPTALYTHYEREFGFSVLTVTVVYAVYAVGVIAALVAFGTWSDVLGRRPVLGLGLAFAAVSDVVFLLADDTAVLLIARVISGLSAGVFVGTASVAIIEMAQGRWSARAPLLASLATIGGLGTGPVLAAVLVTLAPHPLRTTYVVHLILVVVAALIVAVVPETRPRRPGPLRPLSPAVPDVVRDFFVRAAILGFAGFAVMGLFTALAPTIAAQVAGVESVLGQSGLVVTVMGGSLVGQLLGRRLSEPAADAGAVGAMLAGMALLVVALLTGWWPALAAAGLTGGAGQGVAFARGLAGIATGAPADRKASTTSAYFVVTYVAISVPVVAEGFLSRAVGVTAAGIVFAAVVAALVAVAGALALRAHRRVAA</sequence>
<comment type="subcellular location">
    <subcellularLocation>
        <location evidence="1">Cell membrane</location>
        <topology evidence="1">Multi-pass membrane protein</topology>
    </subcellularLocation>
</comment>
<feature type="transmembrane region" description="Helical" evidence="7">
    <location>
        <begin position="75"/>
        <end position="93"/>
    </location>
</feature>
<keyword evidence="4 7" id="KW-0812">Transmembrane</keyword>
<evidence type="ECO:0000313" key="10">
    <source>
        <dbReference type="Proteomes" id="UP000182054"/>
    </source>
</evidence>
<feature type="transmembrane region" description="Helical" evidence="7">
    <location>
        <begin position="209"/>
        <end position="232"/>
    </location>
</feature>
<feature type="transmembrane region" description="Helical" evidence="7">
    <location>
        <begin position="167"/>
        <end position="188"/>
    </location>
</feature>
<name>A0A1I0UDH5_9NOCA</name>
<dbReference type="EMBL" id="FOJN01000021">
    <property type="protein sequence ID" value="SFA62112.1"/>
    <property type="molecule type" value="Genomic_DNA"/>
</dbReference>
<dbReference type="InterPro" id="IPR020846">
    <property type="entry name" value="MFS_dom"/>
</dbReference>
<dbReference type="Gene3D" id="1.20.1250.20">
    <property type="entry name" value="MFS general substrate transporter like domains"/>
    <property type="match status" value="1"/>
</dbReference>
<dbReference type="PANTHER" id="PTHR23517:SF13">
    <property type="entry name" value="MAJOR FACILITATOR SUPERFAMILY MFS_1"/>
    <property type="match status" value="1"/>
</dbReference>
<evidence type="ECO:0000256" key="7">
    <source>
        <dbReference type="SAM" id="Phobius"/>
    </source>
</evidence>
<accession>A0A1I0UDH5</accession>
<dbReference type="InterPro" id="IPR011701">
    <property type="entry name" value="MFS"/>
</dbReference>
<keyword evidence="3" id="KW-1003">Cell membrane</keyword>
<keyword evidence="6 7" id="KW-0472">Membrane</keyword>
<evidence type="ECO:0000259" key="8">
    <source>
        <dbReference type="PROSITE" id="PS50850"/>
    </source>
</evidence>
<dbReference type="Proteomes" id="UP000182054">
    <property type="component" value="Unassembled WGS sequence"/>
</dbReference>
<dbReference type="PROSITE" id="PS50850">
    <property type="entry name" value="MFS"/>
    <property type="match status" value="1"/>
</dbReference>
<dbReference type="GO" id="GO:0022857">
    <property type="term" value="F:transmembrane transporter activity"/>
    <property type="evidence" value="ECO:0007669"/>
    <property type="project" value="InterPro"/>
</dbReference>
<dbReference type="Pfam" id="PF07690">
    <property type="entry name" value="MFS_1"/>
    <property type="match status" value="1"/>
</dbReference>
<evidence type="ECO:0000256" key="2">
    <source>
        <dbReference type="ARBA" id="ARBA00022448"/>
    </source>
</evidence>
<evidence type="ECO:0000313" key="9">
    <source>
        <dbReference type="EMBL" id="SFA62112.1"/>
    </source>
</evidence>
<feature type="transmembrane region" description="Helical" evidence="7">
    <location>
        <begin position="12"/>
        <end position="32"/>
    </location>
</feature>
<dbReference type="InterPro" id="IPR050171">
    <property type="entry name" value="MFS_Transporters"/>
</dbReference>
<organism evidence="9 10">
    <name type="scientific">Rhodococcoides kroppenstedtii</name>
    <dbReference type="NCBI Taxonomy" id="293050"/>
    <lineage>
        <taxon>Bacteria</taxon>
        <taxon>Bacillati</taxon>
        <taxon>Actinomycetota</taxon>
        <taxon>Actinomycetes</taxon>
        <taxon>Mycobacteriales</taxon>
        <taxon>Nocardiaceae</taxon>
        <taxon>Rhodococcoides</taxon>
    </lineage>
</organism>
<proteinExistence type="predicted"/>
<dbReference type="RefSeq" id="WP_244516600.1">
    <property type="nucleotide sequence ID" value="NZ_FOJN01000021.1"/>
</dbReference>
<dbReference type="GeneID" id="85487606"/>
<feature type="transmembrane region" description="Helical" evidence="7">
    <location>
        <begin position="244"/>
        <end position="265"/>
    </location>
</feature>
<gene>
    <name evidence="9" type="ORF">SAMN05444374_1219</name>
</gene>
<feature type="transmembrane region" description="Helical" evidence="7">
    <location>
        <begin position="38"/>
        <end position="63"/>
    </location>
</feature>
<keyword evidence="5 7" id="KW-1133">Transmembrane helix</keyword>
<evidence type="ECO:0000256" key="6">
    <source>
        <dbReference type="ARBA" id="ARBA00023136"/>
    </source>
</evidence>
<dbReference type="GO" id="GO:0005886">
    <property type="term" value="C:plasma membrane"/>
    <property type="evidence" value="ECO:0007669"/>
    <property type="project" value="UniProtKB-SubCell"/>
</dbReference>
<feature type="transmembrane region" description="Helical" evidence="7">
    <location>
        <begin position="362"/>
        <end position="385"/>
    </location>
</feature>
<evidence type="ECO:0000256" key="3">
    <source>
        <dbReference type="ARBA" id="ARBA00022475"/>
    </source>
</evidence>
<evidence type="ECO:0000256" key="1">
    <source>
        <dbReference type="ARBA" id="ARBA00004651"/>
    </source>
</evidence>
<protein>
    <submittedName>
        <fullName evidence="9">Predicted arabinose efflux permease, MFS family</fullName>
    </submittedName>
</protein>
<feature type="transmembrane region" description="Helical" evidence="7">
    <location>
        <begin position="277"/>
        <end position="297"/>
    </location>
</feature>
<evidence type="ECO:0000256" key="4">
    <source>
        <dbReference type="ARBA" id="ARBA00022692"/>
    </source>
</evidence>
<dbReference type="PANTHER" id="PTHR23517">
    <property type="entry name" value="RESISTANCE PROTEIN MDTM, PUTATIVE-RELATED-RELATED"/>
    <property type="match status" value="1"/>
</dbReference>
<feature type="transmembrane region" description="Helical" evidence="7">
    <location>
        <begin position="99"/>
        <end position="122"/>
    </location>
</feature>
<keyword evidence="2" id="KW-0813">Transport</keyword>
<evidence type="ECO:0000256" key="5">
    <source>
        <dbReference type="ARBA" id="ARBA00022989"/>
    </source>
</evidence>
<feature type="transmembrane region" description="Helical" evidence="7">
    <location>
        <begin position="134"/>
        <end position="155"/>
    </location>
</feature>